<evidence type="ECO:0000313" key="2">
    <source>
        <dbReference type="EMBL" id="ODV70106.1"/>
    </source>
</evidence>
<dbReference type="RefSeq" id="XP_020079173.1">
    <property type="nucleotide sequence ID" value="XM_020220567.1"/>
</dbReference>
<dbReference type="Proteomes" id="UP000095085">
    <property type="component" value="Unassembled WGS sequence"/>
</dbReference>
<dbReference type="AlphaFoldDB" id="A0A1E4RS95"/>
<evidence type="ECO:0000313" key="3">
    <source>
        <dbReference type="Proteomes" id="UP000095085"/>
    </source>
</evidence>
<feature type="region of interest" description="Disordered" evidence="1">
    <location>
        <begin position="80"/>
        <end position="102"/>
    </location>
</feature>
<dbReference type="EMBL" id="KV454538">
    <property type="protein sequence ID" value="ODV70106.1"/>
    <property type="molecule type" value="Genomic_DNA"/>
</dbReference>
<reference evidence="3" key="1">
    <citation type="submission" date="2016-05" db="EMBL/GenBank/DDBJ databases">
        <title>Comparative genomics of biotechnologically important yeasts.</title>
        <authorList>
            <consortium name="DOE Joint Genome Institute"/>
            <person name="Riley R."/>
            <person name="Haridas S."/>
            <person name="Wolfe K.H."/>
            <person name="Lopes M.R."/>
            <person name="Hittinger C.T."/>
            <person name="Goker M."/>
            <person name="Salamov A."/>
            <person name="Wisecaver J."/>
            <person name="Long T.M."/>
            <person name="Aerts A.L."/>
            <person name="Barry K."/>
            <person name="Choi C."/>
            <person name="Clum A."/>
            <person name="Coughlan A.Y."/>
            <person name="Deshpande S."/>
            <person name="Douglass A.P."/>
            <person name="Hanson S.J."/>
            <person name="Klenk H.-P."/>
            <person name="Labutti K."/>
            <person name="Lapidus A."/>
            <person name="Lindquist E."/>
            <person name="Lipzen A."/>
            <person name="Meier-Kolthoff J.P."/>
            <person name="Ohm R.A."/>
            <person name="Otillar R.P."/>
            <person name="Pangilinan J."/>
            <person name="Peng Y."/>
            <person name="Rokas A."/>
            <person name="Rosa C.A."/>
            <person name="Scheuner C."/>
            <person name="Sibirny A.A."/>
            <person name="Slot J.C."/>
            <person name="Stielow J.B."/>
            <person name="Sun H."/>
            <person name="Kurtzman C.P."/>
            <person name="Blackwell M."/>
            <person name="Grigoriev I.V."/>
            <person name="Jeffries T.W."/>
        </authorList>
    </citation>
    <scope>NUCLEOTIDE SEQUENCE [LARGE SCALE GENOMIC DNA]</scope>
    <source>
        <strain evidence="3">NRRL Y-1933</strain>
    </source>
</reference>
<dbReference type="GeneID" id="30995117"/>
<evidence type="ECO:0000256" key="1">
    <source>
        <dbReference type="SAM" id="MobiDB-lite"/>
    </source>
</evidence>
<protein>
    <submittedName>
        <fullName evidence="2">Uncharacterized protein</fullName>
    </submittedName>
</protein>
<feature type="compositionally biased region" description="Polar residues" evidence="1">
    <location>
        <begin position="183"/>
        <end position="193"/>
    </location>
</feature>
<organism evidence="2 3">
    <name type="scientific">Hyphopichia burtonii NRRL Y-1933</name>
    <dbReference type="NCBI Taxonomy" id="984485"/>
    <lineage>
        <taxon>Eukaryota</taxon>
        <taxon>Fungi</taxon>
        <taxon>Dikarya</taxon>
        <taxon>Ascomycota</taxon>
        <taxon>Saccharomycotina</taxon>
        <taxon>Pichiomycetes</taxon>
        <taxon>Debaryomycetaceae</taxon>
        <taxon>Hyphopichia</taxon>
    </lineage>
</organism>
<accession>A0A1E4RS95</accession>
<proteinExistence type="predicted"/>
<name>A0A1E4RS95_9ASCO</name>
<sequence>MNTINVEGSLDDFNFQFFDKYNQVLDTMPSPLFFQSNDNNLNPGCVEDSISFQQLSLSSPFQENQDFATSANKNLNQILTPPQYQHPKRSPSPQPIPAIKPRNNSTAIDIYNHQISPKTKTSFSKSSRQPMKPSVTIASVDNYSRFQRTLSLPLNRMSASKSKKKTMDNNNPKANPGKRRSASVASVSTFKKNSSSAAAPSSPKAITKNSKSKYSTSKSVSPPIGNDSHDKKVSIEIEDPKNKSFTRPTAMIKSAPSIPTLSSFNLENPLNELSSENPLNNMFSMTLEDTLSTDFIEDETSSMKKRKLSNFSDDFDFGSPQLNYIATSNDFDPKSKFASETSLSSFDSLLSLGCDEPSNFIDAAILDNDPAFYNHQNADFNELTNNIFD</sequence>
<feature type="compositionally biased region" description="Low complexity" evidence="1">
    <location>
        <begin position="194"/>
        <end position="221"/>
    </location>
</feature>
<feature type="compositionally biased region" description="Polar residues" evidence="1">
    <location>
        <begin position="151"/>
        <end position="160"/>
    </location>
</feature>
<gene>
    <name evidence="2" type="ORF">HYPBUDRAFT_151573</name>
</gene>
<keyword evidence="3" id="KW-1185">Reference proteome</keyword>
<feature type="compositionally biased region" description="Low complexity" evidence="1">
    <location>
        <begin position="116"/>
        <end position="127"/>
    </location>
</feature>
<feature type="region of interest" description="Disordered" evidence="1">
    <location>
        <begin position="151"/>
        <end position="245"/>
    </location>
</feature>
<feature type="compositionally biased region" description="Basic and acidic residues" evidence="1">
    <location>
        <begin position="227"/>
        <end position="242"/>
    </location>
</feature>
<feature type="region of interest" description="Disordered" evidence="1">
    <location>
        <begin position="115"/>
        <end position="136"/>
    </location>
</feature>